<evidence type="ECO:0000256" key="1">
    <source>
        <dbReference type="ARBA" id="ARBA00022723"/>
    </source>
</evidence>
<evidence type="ECO:0000313" key="5">
    <source>
        <dbReference type="EMBL" id="GCB94850.1"/>
    </source>
</evidence>
<dbReference type="RefSeq" id="WP_020930029.1">
    <property type="nucleotide sequence ID" value="NZ_BHXC01000007.1"/>
</dbReference>
<proteinExistence type="inferred from homology"/>
<dbReference type="STRING" id="68570.DC74_6685"/>
<dbReference type="AlphaFoldDB" id="A0A059W6P0"/>
<evidence type="ECO:0000256" key="2">
    <source>
        <dbReference type="ARBA" id="ARBA00022801"/>
    </source>
</evidence>
<evidence type="ECO:0000313" key="6">
    <source>
        <dbReference type="Proteomes" id="UP000288351"/>
    </source>
</evidence>
<dbReference type="InterPro" id="IPR023696">
    <property type="entry name" value="Ureohydrolase_dom_sf"/>
</dbReference>
<dbReference type="Gene3D" id="3.40.800.10">
    <property type="entry name" value="Ureohydrolase domain"/>
    <property type="match status" value="1"/>
</dbReference>
<dbReference type="PANTHER" id="PTHR43782:SF3">
    <property type="entry name" value="ARGINASE"/>
    <property type="match status" value="1"/>
</dbReference>
<dbReference type="PROSITE" id="PS51409">
    <property type="entry name" value="ARGINASE_2"/>
    <property type="match status" value="1"/>
</dbReference>
<dbReference type="Pfam" id="PF00491">
    <property type="entry name" value="Arginase"/>
    <property type="match status" value="1"/>
</dbReference>
<sequence>MNRPARGPGPLLVVPQWQGSAAGAPQRVAAGAHRLGALLPATRRTVVPISPDPGRTEDGVRHLDVLAASLRATRQALAEWGPGPLRTVGGDCGVELAPVSHAVARHGADLAVVWFDAHADLNTPASSPSGGFHGMVLRTLLGQGPAALLPPPDGRLDARRLVLAGVRALDAEERRFLAAAGVPALPVAALDDPDRLIAAVAATGARHVYVHLDLDVLDPGHFAGLSCPEPAGLHPEKLADALTALAGSFVLAGVGITEYAPAAAGPAPAEPAVEEGVLRRLFTGPAFS</sequence>
<dbReference type="CDD" id="cd09999">
    <property type="entry name" value="Arginase-like_1"/>
    <property type="match status" value="1"/>
</dbReference>
<comment type="caution">
    <text evidence="5">The sequence shown here is derived from an EMBL/GenBank/DDBJ whole genome shotgun (WGS) entry which is preliminary data.</text>
</comment>
<dbReference type="PANTHER" id="PTHR43782">
    <property type="entry name" value="ARGINASE"/>
    <property type="match status" value="1"/>
</dbReference>
<dbReference type="PRINTS" id="PR00116">
    <property type="entry name" value="ARGINASE"/>
</dbReference>
<accession>A0A059W6P0</accession>
<keyword evidence="2" id="KW-0378">Hydrolase</keyword>
<dbReference type="Proteomes" id="UP000288351">
    <property type="component" value="Unassembled WGS sequence"/>
</dbReference>
<dbReference type="GO" id="GO:0005829">
    <property type="term" value="C:cytosol"/>
    <property type="evidence" value="ECO:0007669"/>
    <property type="project" value="TreeGrafter"/>
</dbReference>
<evidence type="ECO:0000256" key="4">
    <source>
        <dbReference type="PROSITE-ProRule" id="PRU00742"/>
    </source>
</evidence>
<dbReference type="EMBL" id="BHXC01000007">
    <property type="protein sequence ID" value="GCB94850.1"/>
    <property type="molecule type" value="Genomic_DNA"/>
</dbReference>
<protein>
    <submittedName>
        <fullName evidence="5">Arginase</fullName>
    </submittedName>
</protein>
<dbReference type="eggNOG" id="COG0010">
    <property type="taxonomic scope" value="Bacteria"/>
</dbReference>
<dbReference type="InterPro" id="IPR006035">
    <property type="entry name" value="Ureohydrolase"/>
</dbReference>
<name>A0A059W6P0_STRNR</name>
<keyword evidence="3" id="KW-0464">Manganese</keyword>
<organism evidence="5 6">
    <name type="scientific">Streptomyces noursei</name>
    <name type="common">Streptomyces albulus</name>
    <dbReference type="NCBI Taxonomy" id="1971"/>
    <lineage>
        <taxon>Bacteria</taxon>
        <taxon>Bacillati</taxon>
        <taxon>Actinomycetota</taxon>
        <taxon>Actinomycetes</taxon>
        <taxon>Kitasatosporales</taxon>
        <taxon>Streptomycetaceae</taxon>
        <taxon>Streptomyces</taxon>
    </lineage>
</organism>
<gene>
    <name evidence="5" type="primary">rocF_2</name>
    <name evidence="5" type="ORF">SALB_07651</name>
</gene>
<comment type="similarity">
    <text evidence="4">Belongs to the arginase family.</text>
</comment>
<dbReference type="SUPFAM" id="SSF52768">
    <property type="entry name" value="Arginase/deacetylase"/>
    <property type="match status" value="1"/>
</dbReference>
<evidence type="ECO:0000256" key="3">
    <source>
        <dbReference type="ARBA" id="ARBA00023211"/>
    </source>
</evidence>
<dbReference type="GO" id="GO:0030145">
    <property type="term" value="F:manganese ion binding"/>
    <property type="evidence" value="ECO:0007669"/>
    <property type="project" value="TreeGrafter"/>
</dbReference>
<dbReference type="GO" id="GO:0004053">
    <property type="term" value="F:arginase activity"/>
    <property type="evidence" value="ECO:0007669"/>
    <property type="project" value="TreeGrafter"/>
</dbReference>
<reference evidence="5 6" key="1">
    <citation type="journal article" date="2019" name="Microbiol. Resour. Announc.">
        <title>Draft Genome Sequence of the Most Traditional epsilon-Poly-l-Lysine Producer, Streptomyces albulus NBRC14147.</title>
        <authorList>
            <person name="Yamanaka K."/>
            <person name="Hamano Y."/>
        </authorList>
    </citation>
    <scope>NUCLEOTIDE SEQUENCE [LARGE SCALE GENOMIC DNA]</scope>
    <source>
        <strain evidence="5 6">NBRC 14147</strain>
    </source>
</reference>
<keyword evidence="1" id="KW-0479">Metal-binding</keyword>